<gene>
    <name evidence="1" type="ordered locus">HCH_00733</name>
</gene>
<organism evidence="1 2">
    <name type="scientific">Hahella chejuensis (strain KCTC 2396)</name>
    <dbReference type="NCBI Taxonomy" id="349521"/>
    <lineage>
        <taxon>Bacteria</taxon>
        <taxon>Pseudomonadati</taxon>
        <taxon>Pseudomonadota</taxon>
        <taxon>Gammaproteobacteria</taxon>
        <taxon>Oceanospirillales</taxon>
        <taxon>Hahellaceae</taxon>
        <taxon>Hahella</taxon>
    </lineage>
</organism>
<dbReference type="Pfam" id="PF13398">
    <property type="entry name" value="Peptidase_M50B"/>
    <property type="match status" value="1"/>
</dbReference>
<dbReference type="RefSeq" id="WP_011394708.1">
    <property type="nucleotide sequence ID" value="NC_007645.1"/>
</dbReference>
<dbReference type="PANTHER" id="PTHR33979:SF2">
    <property type="entry name" value="PEPTIDASE M50B-LIKE-DOMAIN-CONTAINING PROTEIN"/>
    <property type="match status" value="1"/>
</dbReference>
<reference evidence="1 2" key="1">
    <citation type="journal article" date="2005" name="Nucleic Acids Res.">
        <title>Genomic blueprint of Hahella chejuensis, a marine microbe producing an algicidal agent.</title>
        <authorList>
            <person name="Jeong H."/>
            <person name="Yim J.H."/>
            <person name="Lee C."/>
            <person name="Choi S.-H."/>
            <person name="Park Y.K."/>
            <person name="Yoon S.H."/>
            <person name="Hur C.-G."/>
            <person name="Kang H.-Y."/>
            <person name="Kim D."/>
            <person name="Lee H.H."/>
            <person name="Park K.H."/>
            <person name="Park S.-H."/>
            <person name="Park H.-S."/>
            <person name="Lee H.K."/>
            <person name="Oh T.K."/>
            <person name="Kim J.F."/>
        </authorList>
    </citation>
    <scope>NUCLEOTIDE SEQUENCE [LARGE SCALE GENOMIC DNA]</scope>
    <source>
        <strain evidence="1 2">KCTC 2396</strain>
    </source>
</reference>
<evidence type="ECO:0000313" key="1">
    <source>
        <dbReference type="EMBL" id="ABC27631.1"/>
    </source>
</evidence>
<proteinExistence type="predicted"/>
<keyword evidence="2" id="KW-1185">Reference proteome</keyword>
<sequence length="221" mass="23927">MAKAYLPLIGVILLVVVLWPYPVLIPLKILVVFFHEASHAIMTVATGGEVVEMVISVDQGGHVLSRGGNRFLTLSAGYLGSLIWGVLIYLTALLSRLDRALMFILGLSLLAIAAWWIRDVFALGFALATGGAMIASAIWLPMSFNDAVLRVIGVTSMLYAPLDIYSDTIERSHLRSDAVMLGEAYGGSGMLWGVGWFLLSLAVIYVAFKFGHRSPPSSQDN</sequence>
<dbReference type="EMBL" id="CP000155">
    <property type="protein sequence ID" value="ABC27631.1"/>
    <property type="molecule type" value="Genomic_DNA"/>
</dbReference>
<dbReference type="HOGENOM" id="CLU_066780_0_1_6"/>
<dbReference type="AlphaFoldDB" id="Q2SNZ3"/>
<dbReference type="Proteomes" id="UP000000238">
    <property type="component" value="Chromosome"/>
</dbReference>
<dbReference type="PANTHER" id="PTHR33979">
    <property type="entry name" value="OS02G0221600 PROTEIN"/>
    <property type="match status" value="1"/>
</dbReference>
<accession>Q2SNZ3</accession>
<dbReference type="eggNOG" id="ENOG502ZTI1">
    <property type="taxonomic scope" value="Bacteria"/>
</dbReference>
<dbReference type="KEGG" id="hch:HCH_00733"/>
<dbReference type="STRING" id="349521.HCH_00733"/>
<dbReference type="InterPro" id="IPR049500">
    <property type="entry name" value="Peptidase_M50B-like"/>
</dbReference>
<name>Q2SNZ3_HAHCH</name>
<protein>
    <submittedName>
        <fullName evidence="1">Uncharacterized protein</fullName>
    </submittedName>
</protein>
<evidence type="ECO:0000313" key="2">
    <source>
        <dbReference type="Proteomes" id="UP000000238"/>
    </source>
</evidence>